<evidence type="ECO:0000256" key="3">
    <source>
        <dbReference type="SAM" id="Phobius"/>
    </source>
</evidence>
<gene>
    <name evidence="5" type="ORF">BSAL_45260</name>
</gene>
<dbReference type="EMBL" id="CYKH01002200">
    <property type="protein sequence ID" value="CUG93842.1"/>
    <property type="molecule type" value="Genomic_DNA"/>
</dbReference>
<name>A0A0S4JQP4_BODSA</name>
<dbReference type="VEuPathDB" id="TriTrypDB:BSAL_45260"/>
<dbReference type="InterPro" id="IPR051553">
    <property type="entry name" value="Ran_GTPase-activating"/>
</dbReference>
<dbReference type="SUPFAM" id="SSF50985">
    <property type="entry name" value="RCC1/BLIP-II"/>
    <property type="match status" value="1"/>
</dbReference>
<dbReference type="Pfam" id="PF00415">
    <property type="entry name" value="RCC1"/>
    <property type="match status" value="1"/>
</dbReference>
<organism evidence="5 6">
    <name type="scientific">Bodo saltans</name>
    <name type="common">Flagellated protozoan</name>
    <dbReference type="NCBI Taxonomy" id="75058"/>
    <lineage>
        <taxon>Eukaryota</taxon>
        <taxon>Discoba</taxon>
        <taxon>Euglenozoa</taxon>
        <taxon>Kinetoplastea</taxon>
        <taxon>Metakinetoplastina</taxon>
        <taxon>Eubodonida</taxon>
        <taxon>Bodonidae</taxon>
        <taxon>Bodo</taxon>
    </lineage>
</organism>
<dbReference type="Proteomes" id="UP000051952">
    <property type="component" value="Unassembled WGS sequence"/>
</dbReference>
<feature type="chain" id="PRO_5006622595" evidence="4">
    <location>
        <begin position="17"/>
        <end position="674"/>
    </location>
</feature>
<dbReference type="InterPro" id="IPR009091">
    <property type="entry name" value="RCC1/BLIP-II"/>
</dbReference>
<keyword evidence="4" id="KW-0732">Signal</keyword>
<dbReference type="PROSITE" id="PS00626">
    <property type="entry name" value="RCC1_2"/>
    <property type="match status" value="1"/>
</dbReference>
<evidence type="ECO:0000313" key="6">
    <source>
        <dbReference type="Proteomes" id="UP000051952"/>
    </source>
</evidence>
<evidence type="ECO:0000256" key="1">
    <source>
        <dbReference type="PROSITE-ProRule" id="PRU00235"/>
    </source>
</evidence>
<reference evidence="6" key="1">
    <citation type="submission" date="2015-09" db="EMBL/GenBank/DDBJ databases">
        <authorList>
            <consortium name="Pathogen Informatics"/>
        </authorList>
    </citation>
    <scope>NUCLEOTIDE SEQUENCE [LARGE SCALE GENOMIC DNA]</scope>
    <source>
        <strain evidence="6">Lake Konstanz</strain>
    </source>
</reference>
<dbReference type="InterPro" id="IPR000408">
    <property type="entry name" value="Reg_chr_condens"/>
</dbReference>
<dbReference type="OrthoDB" id="61110at2759"/>
<protein>
    <submittedName>
        <fullName evidence="5">Membrane-associated protein, putative</fullName>
    </submittedName>
</protein>
<dbReference type="PANTHER" id="PTHR45982">
    <property type="entry name" value="REGULATOR OF CHROMOSOME CONDENSATION"/>
    <property type="match status" value="1"/>
</dbReference>
<dbReference type="Gene3D" id="2.130.10.30">
    <property type="entry name" value="Regulator of chromosome condensation 1/beta-lactamase-inhibitor protein II"/>
    <property type="match status" value="1"/>
</dbReference>
<dbReference type="GO" id="GO:0005085">
    <property type="term" value="F:guanyl-nucleotide exchange factor activity"/>
    <property type="evidence" value="ECO:0007669"/>
    <property type="project" value="TreeGrafter"/>
</dbReference>
<feature type="transmembrane region" description="Helical" evidence="3">
    <location>
        <begin position="154"/>
        <end position="175"/>
    </location>
</feature>
<feature type="signal peptide" evidence="4">
    <location>
        <begin position="1"/>
        <end position="16"/>
    </location>
</feature>
<keyword evidence="3" id="KW-1133">Transmembrane helix</keyword>
<evidence type="ECO:0000256" key="4">
    <source>
        <dbReference type="SAM" id="SignalP"/>
    </source>
</evidence>
<keyword evidence="3" id="KW-0812">Transmembrane</keyword>
<dbReference type="AlphaFoldDB" id="A0A0S4JQP4"/>
<evidence type="ECO:0000313" key="5">
    <source>
        <dbReference type="EMBL" id="CUG93842.1"/>
    </source>
</evidence>
<keyword evidence="6" id="KW-1185">Reference proteome</keyword>
<feature type="region of interest" description="Disordered" evidence="2">
    <location>
        <begin position="212"/>
        <end position="232"/>
    </location>
</feature>
<proteinExistence type="predicted"/>
<keyword evidence="3" id="KW-0472">Membrane</keyword>
<evidence type="ECO:0000256" key="2">
    <source>
        <dbReference type="SAM" id="MobiDB-lite"/>
    </source>
</evidence>
<dbReference type="PROSITE" id="PS50012">
    <property type="entry name" value="RCC1_3"/>
    <property type="match status" value="1"/>
</dbReference>
<accession>A0A0S4JQP4</accession>
<feature type="repeat" description="RCC1" evidence="1">
    <location>
        <begin position="375"/>
        <end position="434"/>
    </location>
</feature>
<dbReference type="PANTHER" id="PTHR45982:SF1">
    <property type="entry name" value="REGULATOR OF CHROMOSOME CONDENSATION"/>
    <property type="match status" value="1"/>
</dbReference>
<sequence>MTFLLLLATQLLLAVASSDSASSSDDSTVVAYVGMSASVVVSSSVFDAPLFQSELFTVLDATSSSQLVIVTYYPSSNASLTIVEFVVLSSAQSSAVSLATRLLTTDLNGVTSDQVQNIIVDSTVAYQPSNSTIVVSGTTESVYSSRDPGDAPEVLMWIITALWVIFFVVFVWRHFQFVVNDRSLHYEPFIPLSGGIHGTLLTSSFQPTVSSSSYVPPEVDDQDDLPSKEVPLVGKDQRKPMNASSLEGYHFDEPIGCMSIGLRHICFTTGKGVFVWGENKWGQLGLGSVSAKWVTAASFDSHDDDSTNEDFFSLREVFEPEHPGDLGAEQGWELTANDGNFVCQAVRHWLMEECCGGIRDVACGAMHTIWLSAEEGVFVCGSNASGQLGLSTSTAQFPNSIVPVPQPLDMSSCTNFAIVAIAAGAFHSSLLDENGVVFLFGLTHDGQHLTAQGLDNTETPSPIRRLDLKMMIAKACLRGGPKTDVTQFSAASFVDGIQCFGAHTLVFLSDGSIAVNGSEKDHLHKGSQIVIIQPSDLLCIVQIGEAVVIGYKLTDADGNVATFLLRIASGTLTTVSVEGMWSLVDVITAEFNRATNFKNTTLISDFSERSVKAASSFSSKPTLLIMPIPAVFGAGNWLMFYRFRPLKSVCRIIKNHSQEAPLHFDLPIVQADDY</sequence>
<dbReference type="GO" id="GO:0005737">
    <property type="term" value="C:cytoplasm"/>
    <property type="evidence" value="ECO:0007669"/>
    <property type="project" value="TreeGrafter"/>
</dbReference>